<reference evidence="3" key="1">
    <citation type="submission" date="2019-12" db="UniProtKB">
        <authorList>
            <consortium name="WormBaseParasite"/>
        </authorList>
    </citation>
    <scope>IDENTIFICATION</scope>
</reference>
<dbReference type="PANTHER" id="PTHR11579:SF9">
    <property type="entry name" value="PROTEIN-L-ISOASPARTATE O-METHYLTRANSFERASE"/>
    <property type="match status" value="1"/>
</dbReference>
<name>A0A5S6PZH7_TRIMR</name>
<dbReference type="Gene3D" id="3.40.50.150">
    <property type="entry name" value="Vaccinia Virus protein VP39"/>
    <property type="match status" value="1"/>
</dbReference>
<evidence type="ECO:0000313" key="3">
    <source>
        <dbReference type="WBParaSite" id="TMUE_0000000371.1"/>
    </source>
</evidence>
<dbReference type="AlphaFoldDB" id="A0A5S6PZH7"/>
<sequence>MSLLLDVSFTNGAESSVATCNNDMVDKILRSAECKQMRTADEVAMRAVDRRFFLPKEFTGSPYKLAAVTHECVTISSPLIYANVLKQLELQPGDRFLNIGSGSGYFSCIAGILVADYGANVGLEIQPQLVEYSKRCVREALLSSNALSLLNFVPPKFYCGNLLDVERIFCGKYFNKIYCGFELSSQAISLLSKFLSPNGILVAPWTRWLNVMVKNADTSVTVKPLHTTVFEPMINEPSVNVSSPRNISIGGVPSLYRLAIWELRRVVKNFVFQRHPGFQHYHSGCAQADCASLHLCGDEEQPIAKANKKGKCGVPRACLHLKAWECFEIMEETVTEEFFDVVTNLVIPEHMYPSLLLHLF</sequence>
<dbReference type="InterPro" id="IPR029063">
    <property type="entry name" value="SAM-dependent_MTases_sf"/>
</dbReference>
<dbReference type="GO" id="GO:0005737">
    <property type="term" value="C:cytoplasm"/>
    <property type="evidence" value="ECO:0007669"/>
    <property type="project" value="TreeGrafter"/>
</dbReference>
<accession>A0A5S6PZH7</accession>
<proteinExistence type="inferred from homology"/>
<protein>
    <submittedName>
        <fullName evidence="3">Protein-L-isoaspartate O-methyltransferase</fullName>
    </submittedName>
</protein>
<evidence type="ECO:0000313" key="2">
    <source>
        <dbReference type="Proteomes" id="UP000046395"/>
    </source>
</evidence>
<dbReference type="InterPro" id="IPR000682">
    <property type="entry name" value="PCMT"/>
</dbReference>
<evidence type="ECO:0000256" key="1">
    <source>
        <dbReference type="ARBA" id="ARBA00005369"/>
    </source>
</evidence>
<dbReference type="Pfam" id="PF01135">
    <property type="entry name" value="PCMT"/>
    <property type="match status" value="1"/>
</dbReference>
<dbReference type="WBParaSite" id="TMUE_0000000371.1">
    <property type="protein sequence ID" value="TMUE_0000000371.1"/>
    <property type="gene ID" value="WBGene00296311"/>
</dbReference>
<comment type="similarity">
    <text evidence="1">Belongs to the methyltransferase superfamily. L-isoaspartyl/D-aspartyl protein methyltransferase family.</text>
</comment>
<dbReference type="PANTHER" id="PTHR11579">
    <property type="entry name" value="PROTEIN-L-ISOASPARTATE O-METHYLTRANSFERASE"/>
    <property type="match status" value="1"/>
</dbReference>
<dbReference type="Proteomes" id="UP000046395">
    <property type="component" value="Unassembled WGS sequence"/>
</dbReference>
<dbReference type="SUPFAM" id="SSF53335">
    <property type="entry name" value="S-adenosyl-L-methionine-dependent methyltransferases"/>
    <property type="match status" value="1"/>
</dbReference>
<organism evidence="2 3">
    <name type="scientific">Trichuris muris</name>
    <name type="common">Mouse whipworm</name>
    <dbReference type="NCBI Taxonomy" id="70415"/>
    <lineage>
        <taxon>Eukaryota</taxon>
        <taxon>Metazoa</taxon>
        <taxon>Ecdysozoa</taxon>
        <taxon>Nematoda</taxon>
        <taxon>Enoplea</taxon>
        <taxon>Dorylaimia</taxon>
        <taxon>Trichinellida</taxon>
        <taxon>Trichuridae</taxon>
        <taxon>Trichuris</taxon>
    </lineage>
</organism>
<keyword evidence="2" id="KW-1185">Reference proteome</keyword>
<dbReference type="GO" id="GO:0004719">
    <property type="term" value="F:protein-L-isoaspartate (D-aspartate) O-methyltransferase activity"/>
    <property type="evidence" value="ECO:0007669"/>
    <property type="project" value="InterPro"/>
</dbReference>